<name>M2N5V6_BAUPA</name>
<accession>M2N5V6</accession>
<dbReference type="Proteomes" id="UP000011761">
    <property type="component" value="Unassembled WGS sequence"/>
</dbReference>
<dbReference type="AlphaFoldDB" id="M2N5V6"/>
<dbReference type="HOGENOM" id="CLU_2084410_0_0_1"/>
<evidence type="ECO:0000313" key="2">
    <source>
        <dbReference type="Proteomes" id="UP000011761"/>
    </source>
</evidence>
<sequence>MLQNVDFGNLVNDAAVQVVAAARWLPLAFEMKYAYESLRRKAGYLRLMVRWYAAYWKPRRYRRARHQVTYRAPCRHSVRAQKCSGEPHLIFACRSASTDATFHVHNDRVPKCEVTKK</sequence>
<gene>
    <name evidence="1" type="ORF">BAUCODRAFT_222587</name>
</gene>
<organism evidence="1 2">
    <name type="scientific">Baudoinia panamericana (strain UAMH 10762)</name>
    <name type="common">Angels' share fungus</name>
    <name type="synonym">Baudoinia compniacensis (strain UAMH 10762)</name>
    <dbReference type="NCBI Taxonomy" id="717646"/>
    <lineage>
        <taxon>Eukaryota</taxon>
        <taxon>Fungi</taxon>
        <taxon>Dikarya</taxon>
        <taxon>Ascomycota</taxon>
        <taxon>Pezizomycotina</taxon>
        <taxon>Dothideomycetes</taxon>
        <taxon>Dothideomycetidae</taxon>
        <taxon>Mycosphaerellales</taxon>
        <taxon>Teratosphaeriaceae</taxon>
        <taxon>Baudoinia</taxon>
    </lineage>
</organism>
<protein>
    <submittedName>
        <fullName evidence="1">Uncharacterized protein</fullName>
    </submittedName>
</protein>
<dbReference type="GeneID" id="19109874"/>
<evidence type="ECO:0000313" key="1">
    <source>
        <dbReference type="EMBL" id="EMC94155.1"/>
    </source>
</evidence>
<keyword evidence="2" id="KW-1185">Reference proteome</keyword>
<proteinExistence type="predicted"/>
<dbReference type="EMBL" id="KB445559">
    <property type="protein sequence ID" value="EMC94155.1"/>
    <property type="molecule type" value="Genomic_DNA"/>
</dbReference>
<dbReference type="KEGG" id="bcom:BAUCODRAFT_222587"/>
<reference evidence="1 2" key="1">
    <citation type="journal article" date="2012" name="PLoS Pathog.">
        <title>Diverse lifestyles and strategies of plant pathogenesis encoded in the genomes of eighteen Dothideomycetes fungi.</title>
        <authorList>
            <person name="Ohm R.A."/>
            <person name="Feau N."/>
            <person name="Henrissat B."/>
            <person name="Schoch C.L."/>
            <person name="Horwitz B.A."/>
            <person name="Barry K.W."/>
            <person name="Condon B.J."/>
            <person name="Copeland A.C."/>
            <person name="Dhillon B."/>
            <person name="Glaser F."/>
            <person name="Hesse C.N."/>
            <person name="Kosti I."/>
            <person name="LaButti K."/>
            <person name="Lindquist E.A."/>
            <person name="Lucas S."/>
            <person name="Salamov A.A."/>
            <person name="Bradshaw R.E."/>
            <person name="Ciuffetti L."/>
            <person name="Hamelin R.C."/>
            <person name="Kema G.H.J."/>
            <person name="Lawrence C."/>
            <person name="Scott J.A."/>
            <person name="Spatafora J.W."/>
            <person name="Turgeon B.G."/>
            <person name="de Wit P.J.G.M."/>
            <person name="Zhong S."/>
            <person name="Goodwin S.B."/>
            <person name="Grigoriev I.V."/>
        </authorList>
    </citation>
    <scope>NUCLEOTIDE SEQUENCE [LARGE SCALE GENOMIC DNA]</scope>
    <source>
        <strain evidence="1 2">UAMH 10762</strain>
    </source>
</reference>
<dbReference type="RefSeq" id="XP_007679060.1">
    <property type="nucleotide sequence ID" value="XM_007680870.1"/>
</dbReference>